<dbReference type="InterPro" id="IPR016073">
    <property type="entry name" value="Skp1_comp_POZ"/>
</dbReference>
<dbReference type="SUPFAM" id="SSF81382">
    <property type="entry name" value="Skp1 dimerisation domain-like"/>
    <property type="match status" value="1"/>
</dbReference>
<protein>
    <recommendedName>
        <fullName evidence="4">SKP1-like protein</fullName>
    </recommendedName>
</protein>
<evidence type="ECO:0000256" key="2">
    <source>
        <dbReference type="ARBA" id="ARBA00009993"/>
    </source>
</evidence>
<dbReference type="EMBL" id="PDCK01000043">
    <property type="protein sequence ID" value="PRQ30398.1"/>
    <property type="molecule type" value="Genomic_DNA"/>
</dbReference>
<sequence>MSTSADNKASITQESGPSAAVQDIQKKIVVRTADGEVFNLKEEVAMEIDIIKTFFQEDGISYETVMPLPNVEGWEMVKVIEYCTKHVELKHKVDGHKELKAFQALFVQNLSTKSLLALTNTANYLEVKYLLDFLCQAVSEQIKNKDVDYVRELFGVENDFNDEEYEQVKAEAPWAHENLNNDLH</sequence>
<evidence type="ECO:0000256" key="3">
    <source>
        <dbReference type="ARBA" id="ARBA00022786"/>
    </source>
</evidence>
<dbReference type="GO" id="GO:0016301">
    <property type="term" value="F:kinase activity"/>
    <property type="evidence" value="ECO:0007669"/>
    <property type="project" value="UniProtKB-KW"/>
</dbReference>
<dbReference type="OMA" id="PWAHENL"/>
<keyword evidence="7" id="KW-0808">Transferase</keyword>
<dbReference type="UniPathway" id="UPA00143"/>
<comment type="pathway">
    <text evidence="1 4">Protein modification; protein ubiquitination.</text>
</comment>
<dbReference type="InterPro" id="IPR001232">
    <property type="entry name" value="SKP1-like"/>
</dbReference>
<dbReference type="Gene3D" id="3.30.710.10">
    <property type="entry name" value="Potassium Channel Kv1.1, Chain A"/>
    <property type="match status" value="1"/>
</dbReference>
<comment type="caution">
    <text evidence="7">The sequence shown here is derived from an EMBL/GenBank/DDBJ whole genome shotgun (WGS) entry which is preliminary data.</text>
</comment>
<comment type="function">
    <text evidence="4">Involved in ubiquitination and subsequent proteasomal degradation of target proteins. Together with CUL1, RBX1 and a F-box protein, it forms a SCF E3 ubiquitin ligase complex. The functional specificity of this complex depends on the type of F-box protein. In the SCF complex, it serves as an adapter that links the F-box protein to CUL1.</text>
</comment>
<evidence type="ECO:0000259" key="5">
    <source>
        <dbReference type="Pfam" id="PF01466"/>
    </source>
</evidence>
<dbReference type="PIRSF" id="PIRSF028729">
    <property type="entry name" value="E3_ubiquit_lig_SCF_Skp"/>
    <property type="match status" value="1"/>
</dbReference>
<feature type="domain" description="SKP1 component dimerisation" evidence="5">
    <location>
        <begin position="128"/>
        <end position="175"/>
    </location>
</feature>
<organism evidence="7 8">
    <name type="scientific">Rosa chinensis</name>
    <name type="common">China rose</name>
    <dbReference type="NCBI Taxonomy" id="74649"/>
    <lineage>
        <taxon>Eukaryota</taxon>
        <taxon>Viridiplantae</taxon>
        <taxon>Streptophyta</taxon>
        <taxon>Embryophyta</taxon>
        <taxon>Tracheophyta</taxon>
        <taxon>Spermatophyta</taxon>
        <taxon>Magnoliopsida</taxon>
        <taxon>eudicotyledons</taxon>
        <taxon>Gunneridae</taxon>
        <taxon>Pentapetalae</taxon>
        <taxon>rosids</taxon>
        <taxon>fabids</taxon>
        <taxon>Rosales</taxon>
        <taxon>Rosaceae</taxon>
        <taxon>Rosoideae</taxon>
        <taxon>Rosoideae incertae sedis</taxon>
        <taxon>Rosa</taxon>
    </lineage>
</organism>
<feature type="domain" description="SKP1 component POZ" evidence="6">
    <location>
        <begin position="26"/>
        <end position="87"/>
    </location>
</feature>
<dbReference type="SUPFAM" id="SSF54695">
    <property type="entry name" value="POZ domain"/>
    <property type="match status" value="1"/>
</dbReference>
<name>A0A2P6Q891_ROSCH</name>
<dbReference type="Pfam" id="PF01466">
    <property type="entry name" value="Skp1"/>
    <property type="match status" value="1"/>
</dbReference>
<reference evidence="7 8" key="1">
    <citation type="journal article" date="2018" name="Nat. Genet.">
        <title>The Rosa genome provides new insights in the design of modern roses.</title>
        <authorList>
            <person name="Bendahmane M."/>
        </authorList>
    </citation>
    <scope>NUCLEOTIDE SEQUENCE [LARGE SCALE GENOMIC DNA]</scope>
    <source>
        <strain evidence="8">cv. Old Blush</strain>
    </source>
</reference>
<dbReference type="AlphaFoldDB" id="A0A2P6Q891"/>
<dbReference type="OrthoDB" id="2342932at2759"/>
<comment type="subunit">
    <text evidence="4">Part of a SCF (SKP1-cullin-F-box) protein ligase complex.</text>
</comment>
<accession>A0A2P6Q891</accession>
<proteinExistence type="inferred from homology"/>
<keyword evidence="7" id="KW-0418">Kinase</keyword>
<evidence type="ECO:0000256" key="4">
    <source>
        <dbReference type="PIRNR" id="PIRNR028729"/>
    </source>
</evidence>
<dbReference type="Proteomes" id="UP000238479">
    <property type="component" value="Chromosome 5"/>
</dbReference>
<dbReference type="Pfam" id="PF03931">
    <property type="entry name" value="Skp1_POZ"/>
    <property type="match status" value="1"/>
</dbReference>
<dbReference type="PANTHER" id="PTHR11165">
    <property type="entry name" value="SKP1"/>
    <property type="match status" value="1"/>
</dbReference>
<dbReference type="GO" id="GO:0006511">
    <property type="term" value="P:ubiquitin-dependent protein catabolic process"/>
    <property type="evidence" value="ECO:0007669"/>
    <property type="project" value="InterPro"/>
</dbReference>
<dbReference type="GO" id="GO:0009867">
    <property type="term" value="P:jasmonic acid mediated signaling pathway"/>
    <property type="evidence" value="ECO:0007669"/>
    <property type="project" value="UniProtKB-ARBA"/>
</dbReference>
<gene>
    <name evidence="7" type="ORF">RchiOBHm_Chr5g0024221</name>
</gene>
<evidence type="ECO:0000313" key="7">
    <source>
        <dbReference type="EMBL" id="PRQ30398.1"/>
    </source>
</evidence>
<dbReference type="Gramene" id="PRQ30398">
    <property type="protein sequence ID" value="PRQ30398"/>
    <property type="gene ID" value="RchiOBHm_Chr5g0024221"/>
</dbReference>
<dbReference type="GO" id="GO:0016567">
    <property type="term" value="P:protein ubiquitination"/>
    <property type="evidence" value="ECO:0007669"/>
    <property type="project" value="UniProtKB-UniRule"/>
</dbReference>
<dbReference type="STRING" id="74649.A0A2P6Q891"/>
<comment type="similarity">
    <text evidence="2 4">Belongs to the SKP1 family.</text>
</comment>
<evidence type="ECO:0000256" key="1">
    <source>
        <dbReference type="ARBA" id="ARBA00004906"/>
    </source>
</evidence>
<dbReference type="InterPro" id="IPR011333">
    <property type="entry name" value="SKP1/BTB/POZ_sf"/>
</dbReference>
<evidence type="ECO:0000313" key="8">
    <source>
        <dbReference type="Proteomes" id="UP000238479"/>
    </source>
</evidence>
<dbReference type="SMART" id="SM00512">
    <property type="entry name" value="Skp1"/>
    <property type="match status" value="1"/>
</dbReference>
<evidence type="ECO:0000259" key="6">
    <source>
        <dbReference type="Pfam" id="PF03931"/>
    </source>
</evidence>
<keyword evidence="3 4" id="KW-0833">Ubl conjugation pathway</keyword>
<dbReference type="InterPro" id="IPR036296">
    <property type="entry name" value="SKP1-like_dim_sf"/>
</dbReference>
<dbReference type="InterPro" id="IPR016072">
    <property type="entry name" value="Skp1_comp_dimer"/>
</dbReference>
<dbReference type="InterPro" id="IPR016897">
    <property type="entry name" value="SKP1"/>
</dbReference>
<keyword evidence="8" id="KW-1185">Reference proteome</keyword>